<evidence type="ECO:0000256" key="1">
    <source>
        <dbReference type="SAM" id="MobiDB-lite"/>
    </source>
</evidence>
<gene>
    <name evidence="3" type="ORF">FEJ81_20680</name>
</gene>
<evidence type="ECO:0000313" key="4">
    <source>
        <dbReference type="Proteomes" id="UP000302218"/>
    </source>
</evidence>
<protein>
    <submittedName>
        <fullName evidence="3">Hydantoinase B/oxoprolinase family protein</fullName>
    </submittedName>
</protein>
<dbReference type="InterPro" id="IPR003692">
    <property type="entry name" value="Hydantoinase_B"/>
</dbReference>
<dbReference type="RefSeq" id="WP_138247105.1">
    <property type="nucleotide sequence ID" value="NZ_CP040331.1"/>
</dbReference>
<sequence length="577" mass="63108">MSQQTQSENEIDAVTFEVLRSGYEHTADRMSTVLQRTAFSPIIYDMVDFSNAIFTPNVDLVGQTANCPIHLAAMHFSAEASLEEFGVDELGEDDIVLLNDPYNGGTHINDVTWTQPIYDSSDELLGFGVSRGHWTDLGGGGPGGQSWGTHIAEEGLRIPPSKIVENGELNKTLLEILKSNTRSPQYIEGDVQAHRAALTAAKDELHRLERKYGADTVRQGMSDVLDYTEERTREAIREIPDGRYNARDYGDCDGITEDSIYLDVTLIVDDDEITVDFEGTDDAVAGSVNSPKANTYSAVYYALKFFTDPDAPANAGMYRPIEIELPEGSWVNPDWPRPVIGCTTFAASKICAVIWQALADAIPEEIVAPTYSECNWFTVQQEDPETDDAYVWSDLPPGGWGGTPSGDGMETTADPLGNCMDLPVERSELLFPVTVDRREFISDSGGDGEYRGGLGLRETFTFHGYAELSVETSRTKEGTPGVNGGQSGGLGRLIKNYGSDDEEVIGGWKTDSDEWEMCLIGSEPFQPGESFTIETQGGGGWGDPAKRDPEAVREDVRDGKVSRETAAEIYDVDIDGE</sequence>
<dbReference type="Proteomes" id="UP000302218">
    <property type="component" value="Plasmid pNVE500"/>
</dbReference>
<organism evidence="3 4">
    <name type="scientific">Natrinema versiforme</name>
    <dbReference type="NCBI Taxonomy" id="88724"/>
    <lineage>
        <taxon>Archaea</taxon>
        <taxon>Methanobacteriati</taxon>
        <taxon>Methanobacteriota</taxon>
        <taxon>Stenosarchaea group</taxon>
        <taxon>Halobacteria</taxon>
        <taxon>Halobacteriales</taxon>
        <taxon>Natrialbaceae</taxon>
        <taxon>Natrinema</taxon>
    </lineage>
</organism>
<proteinExistence type="predicted"/>
<feature type="region of interest" description="Disordered" evidence="1">
    <location>
        <begin position="531"/>
        <end position="560"/>
    </location>
</feature>
<dbReference type="PANTHER" id="PTHR11365">
    <property type="entry name" value="5-OXOPROLINASE RELATED"/>
    <property type="match status" value="1"/>
</dbReference>
<name>A0A4V1G0A9_9EURY</name>
<accession>A0A4V1G0A9</accession>
<feature type="compositionally biased region" description="Basic and acidic residues" evidence="1">
    <location>
        <begin position="544"/>
        <end position="560"/>
    </location>
</feature>
<dbReference type="Pfam" id="PF02538">
    <property type="entry name" value="Hydantoinase_B"/>
    <property type="match status" value="1"/>
</dbReference>
<dbReference type="OrthoDB" id="8261at2157"/>
<dbReference type="KEGG" id="nvr:FEJ81_20680"/>
<dbReference type="InterPro" id="IPR045079">
    <property type="entry name" value="Oxoprolinase-like"/>
</dbReference>
<dbReference type="EMBL" id="CP040331">
    <property type="protein sequence ID" value="QCS44706.1"/>
    <property type="molecule type" value="Genomic_DNA"/>
</dbReference>
<keyword evidence="3" id="KW-0614">Plasmid</keyword>
<feature type="domain" description="Hydantoinase B/oxoprolinase" evidence="2">
    <location>
        <begin position="12"/>
        <end position="544"/>
    </location>
</feature>
<reference evidence="4" key="1">
    <citation type="submission" date="2019-05" db="EMBL/GenBank/DDBJ databases">
        <title>Genome sequence and methylation pattern of the halophilic Archaeon Natrinema versiforme BOL5-4.</title>
        <authorList>
            <person name="DasSarma P."/>
            <person name="Anton B.P."/>
            <person name="DasSarma S.L."/>
            <person name="Martinez F.L."/>
            <person name="Guzman D."/>
            <person name="Roberts R.J."/>
            <person name="DasSarma S."/>
        </authorList>
    </citation>
    <scope>NUCLEOTIDE SEQUENCE [LARGE SCALE GENOMIC DNA]</scope>
    <source>
        <strain evidence="4">BOL5-4</strain>
        <plasmid evidence="4">pnve500</plasmid>
    </source>
</reference>
<evidence type="ECO:0000259" key="2">
    <source>
        <dbReference type="Pfam" id="PF02538"/>
    </source>
</evidence>
<dbReference type="GO" id="GO:0006749">
    <property type="term" value="P:glutathione metabolic process"/>
    <property type="evidence" value="ECO:0007669"/>
    <property type="project" value="TreeGrafter"/>
</dbReference>
<dbReference type="GO" id="GO:0005829">
    <property type="term" value="C:cytosol"/>
    <property type="evidence" value="ECO:0007669"/>
    <property type="project" value="TreeGrafter"/>
</dbReference>
<geneLocation type="plasmid" evidence="4">
    <name>pnve500</name>
</geneLocation>
<dbReference type="GeneID" id="40267744"/>
<dbReference type="GO" id="GO:0017168">
    <property type="term" value="F:5-oxoprolinase (ATP-hydrolyzing) activity"/>
    <property type="evidence" value="ECO:0007669"/>
    <property type="project" value="TreeGrafter"/>
</dbReference>
<dbReference type="PANTHER" id="PTHR11365:SF23">
    <property type="entry name" value="HYPOTHETICAL 5-OXOPROLINASE (EUROFUNG)-RELATED"/>
    <property type="match status" value="1"/>
</dbReference>
<evidence type="ECO:0000313" key="3">
    <source>
        <dbReference type="EMBL" id="QCS44706.1"/>
    </source>
</evidence>
<dbReference type="AlphaFoldDB" id="A0A4V1G0A9"/>